<proteinExistence type="predicted"/>
<evidence type="ECO:0000313" key="4">
    <source>
        <dbReference type="Proteomes" id="UP000234181"/>
    </source>
</evidence>
<gene>
    <name evidence="1" type="ORF">XAP6984_1330033</name>
    <name evidence="2" type="ORF">XAP7430_1310034</name>
</gene>
<organism evidence="2 3">
    <name type="scientific">Xanthomonas campestris pv. phaseoli</name>
    <dbReference type="NCBI Taxonomy" id="317013"/>
    <lineage>
        <taxon>Bacteria</taxon>
        <taxon>Pseudomonadati</taxon>
        <taxon>Pseudomonadota</taxon>
        <taxon>Gammaproteobacteria</taxon>
        <taxon>Lysobacterales</taxon>
        <taxon>Lysobacteraceae</taxon>
        <taxon>Xanthomonas</taxon>
    </lineage>
</organism>
<dbReference type="AlphaFoldDB" id="A0AB38DXG2"/>
<sequence>MIRVADRITGRDGCIAAHRQYTPLPQLACIGPTTQRMAIDIRGISTKTLQEHRDLHPAADRQLQACLGDATAAR</sequence>
<dbReference type="Proteomes" id="UP000234181">
    <property type="component" value="Unassembled WGS sequence"/>
</dbReference>
<dbReference type="EMBL" id="OCYT01000039">
    <property type="protein sequence ID" value="SON77365.1"/>
    <property type="molecule type" value="Genomic_DNA"/>
</dbReference>
<evidence type="ECO:0000313" key="2">
    <source>
        <dbReference type="EMBL" id="SON82954.1"/>
    </source>
</evidence>
<evidence type="ECO:0000313" key="3">
    <source>
        <dbReference type="Proteomes" id="UP000234166"/>
    </source>
</evidence>
<accession>A0AB38DXG2</accession>
<dbReference type="Proteomes" id="UP000234166">
    <property type="component" value="Unassembled WGS sequence"/>
</dbReference>
<dbReference type="EMBL" id="OCYS01000037">
    <property type="protein sequence ID" value="SON82954.1"/>
    <property type="molecule type" value="Genomic_DNA"/>
</dbReference>
<comment type="caution">
    <text evidence="2">The sequence shown here is derived from an EMBL/GenBank/DDBJ whole genome shotgun (WGS) entry which is preliminary data.</text>
</comment>
<protein>
    <submittedName>
        <fullName evidence="2">Uncharacterized protein</fullName>
    </submittedName>
</protein>
<name>A0AB38DXG2_XANCH</name>
<reference evidence="3 4" key="1">
    <citation type="submission" date="2017-10" db="EMBL/GenBank/DDBJ databases">
        <authorList>
            <person name="Regsiter A."/>
            <person name="William W."/>
        </authorList>
    </citation>
    <scope>NUCLEOTIDE SEQUENCE [LARGE SCALE GENOMIC DNA]</scope>
    <source>
        <strain evidence="1 4">CFBP6984</strain>
        <strain evidence="2 3">CFBP7430</strain>
    </source>
</reference>
<keyword evidence="4" id="KW-1185">Reference proteome</keyword>
<evidence type="ECO:0000313" key="1">
    <source>
        <dbReference type="EMBL" id="SON77365.1"/>
    </source>
</evidence>